<dbReference type="PANTHER" id="PTHR13376">
    <property type="entry name" value="INTRAFLAGELLAR TRANSPORT PROTEIN 46 HOMOLOG"/>
    <property type="match status" value="1"/>
</dbReference>
<organism evidence="9 10">
    <name type="scientific">Iphiclides podalirius</name>
    <name type="common">scarce swallowtail</name>
    <dbReference type="NCBI Taxonomy" id="110791"/>
    <lineage>
        <taxon>Eukaryota</taxon>
        <taxon>Metazoa</taxon>
        <taxon>Ecdysozoa</taxon>
        <taxon>Arthropoda</taxon>
        <taxon>Hexapoda</taxon>
        <taxon>Insecta</taxon>
        <taxon>Pterygota</taxon>
        <taxon>Neoptera</taxon>
        <taxon>Endopterygota</taxon>
        <taxon>Lepidoptera</taxon>
        <taxon>Glossata</taxon>
        <taxon>Ditrysia</taxon>
        <taxon>Papilionoidea</taxon>
        <taxon>Papilionidae</taxon>
        <taxon>Papilioninae</taxon>
        <taxon>Iphiclides</taxon>
    </lineage>
</organism>
<keyword evidence="4" id="KW-0963">Cytoplasm</keyword>
<evidence type="ECO:0000313" key="10">
    <source>
        <dbReference type="Proteomes" id="UP000837857"/>
    </source>
</evidence>
<keyword evidence="5" id="KW-0969">Cilium</keyword>
<gene>
    <name evidence="9" type="ORF">IPOD504_LOCUS4717</name>
</gene>
<protein>
    <recommendedName>
        <fullName evidence="3">Intraflagellar transport protein 46 homolog</fullName>
    </recommendedName>
</protein>
<feature type="non-terminal residue" evidence="9">
    <location>
        <position position="1"/>
    </location>
</feature>
<evidence type="ECO:0000313" key="9">
    <source>
        <dbReference type="EMBL" id="CAH2044645.1"/>
    </source>
</evidence>
<keyword evidence="6" id="KW-0206">Cytoskeleton</keyword>
<evidence type="ECO:0000256" key="7">
    <source>
        <dbReference type="ARBA" id="ARBA00023273"/>
    </source>
</evidence>
<keyword evidence="10" id="KW-1185">Reference proteome</keyword>
<evidence type="ECO:0000256" key="8">
    <source>
        <dbReference type="SAM" id="MobiDB-lite"/>
    </source>
</evidence>
<comment type="similarity">
    <text evidence="2">Belongs to the IFT46 family.</text>
</comment>
<dbReference type="EMBL" id="OW152828">
    <property type="protein sequence ID" value="CAH2044645.1"/>
    <property type="molecule type" value="Genomic_DNA"/>
</dbReference>
<evidence type="ECO:0000256" key="6">
    <source>
        <dbReference type="ARBA" id="ARBA00023212"/>
    </source>
</evidence>
<comment type="subcellular location">
    <subcellularLocation>
        <location evidence="1">Cytoplasm</location>
        <location evidence="1">Cytoskeleton</location>
        <location evidence="1">Cilium basal body</location>
    </subcellularLocation>
</comment>
<proteinExistence type="inferred from homology"/>
<evidence type="ECO:0000256" key="1">
    <source>
        <dbReference type="ARBA" id="ARBA00004120"/>
    </source>
</evidence>
<dbReference type="Pfam" id="PF12317">
    <property type="entry name" value="IFT46_B_C"/>
    <property type="match status" value="1"/>
</dbReference>
<sequence length="410" mass="44664">MATSDKHCQTPCVSRKQASPRLCVMFDESVAVEGREVDSSPGSEDEALRAAMSKFQPPARHTARHDFGSDSDSDSSPEKFTANASEEEQSCNGRRRNRKATSPHRRPKSPEKEPAPASRGSGARARQSQRPDTSTSESDSGEEPGKREVVVGGGGGGRRRGAVLPADGAYDPEQFRDLKVPPDIENLFQYIMKYSPQKMEVEARLRPFVPECAPAVGDCDALLKLSTPPALPAQPAEAPLSERLLKHVDDLGLTILDEPAAEQSDPALLHLQLRAISKTAGGKTTLTRKIEEAEKNPKAIERWVRDVAELHAAAPRHAHRHHGEAPDVDSLMEEWPARVEEALEAAGFPPPALRCSLPDYCALVCALLDVPLRGPELPHQVQALHALFALYSAVKSSQLYAERRADHHAA</sequence>
<feature type="compositionally biased region" description="Low complexity" evidence="8">
    <location>
        <begin position="115"/>
        <end position="138"/>
    </location>
</feature>
<dbReference type="Proteomes" id="UP000837857">
    <property type="component" value="Chromosome 16"/>
</dbReference>
<feature type="region of interest" description="Disordered" evidence="8">
    <location>
        <begin position="33"/>
        <end position="176"/>
    </location>
</feature>
<feature type="compositionally biased region" description="Basic residues" evidence="8">
    <location>
        <begin position="93"/>
        <end position="107"/>
    </location>
</feature>
<name>A0ABN8HZJ7_9NEOP</name>
<evidence type="ECO:0000256" key="5">
    <source>
        <dbReference type="ARBA" id="ARBA00023069"/>
    </source>
</evidence>
<evidence type="ECO:0000256" key="4">
    <source>
        <dbReference type="ARBA" id="ARBA00022490"/>
    </source>
</evidence>
<keyword evidence="7" id="KW-0966">Cell projection</keyword>
<dbReference type="InterPro" id="IPR022088">
    <property type="entry name" value="Intraflagellar_transp_cmplxB"/>
</dbReference>
<evidence type="ECO:0000256" key="3">
    <source>
        <dbReference type="ARBA" id="ARBA00017206"/>
    </source>
</evidence>
<evidence type="ECO:0000256" key="2">
    <source>
        <dbReference type="ARBA" id="ARBA00007700"/>
    </source>
</evidence>
<accession>A0ABN8HZJ7</accession>
<dbReference type="PANTHER" id="PTHR13376:SF0">
    <property type="entry name" value="INTRAFLAGELLAR TRANSPORT PROTEIN 46 HOMOLOG"/>
    <property type="match status" value="1"/>
</dbReference>
<reference evidence="9" key="1">
    <citation type="submission" date="2022-03" db="EMBL/GenBank/DDBJ databases">
        <authorList>
            <person name="Martin H S."/>
        </authorList>
    </citation>
    <scope>NUCLEOTIDE SEQUENCE</scope>
</reference>